<evidence type="ECO:0000256" key="4">
    <source>
        <dbReference type="ARBA" id="ARBA00022496"/>
    </source>
</evidence>
<dbReference type="PANTHER" id="PTHR32552">
    <property type="entry name" value="FERRICHROME IRON RECEPTOR-RELATED"/>
    <property type="match status" value="1"/>
</dbReference>
<reference evidence="16" key="1">
    <citation type="journal article" date="2019" name="Int. J. Syst. Evol. Microbiol.">
        <title>The Global Catalogue of Microorganisms (GCM) 10K type strain sequencing project: providing services to taxonomists for standard genome sequencing and annotation.</title>
        <authorList>
            <consortium name="The Broad Institute Genomics Platform"/>
            <consortium name="The Broad Institute Genome Sequencing Center for Infectious Disease"/>
            <person name="Wu L."/>
            <person name="Ma J."/>
        </authorList>
    </citation>
    <scope>NUCLEOTIDE SEQUENCE [LARGE SCALE GENOMIC DNA]</scope>
    <source>
        <strain evidence="16">CCUG 62215</strain>
    </source>
</reference>
<dbReference type="Gene3D" id="2.170.130.10">
    <property type="entry name" value="TonB-dependent receptor, plug domain"/>
    <property type="match status" value="1"/>
</dbReference>
<evidence type="ECO:0000313" key="16">
    <source>
        <dbReference type="Proteomes" id="UP001597013"/>
    </source>
</evidence>
<keyword evidence="15" id="KW-0675">Receptor</keyword>
<keyword evidence="6" id="KW-0408">Iron</keyword>
<accession>A0ABW3NAC4</accession>
<dbReference type="Proteomes" id="UP001597013">
    <property type="component" value="Unassembled WGS sequence"/>
</dbReference>
<comment type="caution">
    <text evidence="15">The sequence shown here is derived from an EMBL/GenBank/DDBJ whole genome shotgun (WGS) entry which is preliminary data.</text>
</comment>
<keyword evidence="7" id="KW-0406">Ion transport</keyword>
<evidence type="ECO:0000256" key="1">
    <source>
        <dbReference type="ARBA" id="ARBA00004571"/>
    </source>
</evidence>
<evidence type="ECO:0000256" key="3">
    <source>
        <dbReference type="ARBA" id="ARBA00022452"/>
    </source>
</evidence>
<dbReference type="InterPro" id="IPR037066">
    <property type="entry name" value="Plug_dom_sf"/>
</dbReference>
<evidence type="ECO:0000259" key="13">
    <source>
        <dbReference type="Pfam" id="PF00593"/>
    </source>
</evidence>
<feature type="domain" description="TonB-dependent receptor plug" evidence="14">
    <location>
        <begin position="117"/>
        <end position="224"/>
    </location>
</feature>
<dbReference type="PROSITE" id="PS52016">
    <property type="entry name" value="TONB_DEPENDENT_REC_3"/>
    <property type="match status" value="1"/>
</dbReference>
<name>A0ABW3NAC4_9FLAO</name>
<dbReference type="RefSeq" id="WP_386130523.1">
    <property type="nucleotide sequence ID" value="NZ_JBHTJL010000011.1"/>
</dbReference>
<feature type="domain" description="TonB-dependent receptor-like beta-barrel" evidence="13">
    <location>
        <begin position="334"/>
        <end position="727"/>
    </location>
</feature>
<evidence type="ECO:0000256" key="2">
    <source>
        <dbReference type="ARBA" id="ARBA00022448"/>
    </source>
</evidence>
<keyword evidence="2 11" id="KW-0813">Transport</keyword>
<evidence type="ECO:0000256" key="9">
    <source>
        <dbReference type="ARBA" id="ARBA00023136"/>
    </source>
</evidence>
<evidence type="ECO:0000256" key="7">
    <source>
        <dbReference type="ARBA" id="ARBA00023065"/>
    </source>
</evidence>
<comment type="subcellular location">
    <subcellularLocation>
        <location evidence="1 11">Cell outer membrane</location>
        <topology evidence="1 11">Multi-pass membrane protein</topology>
    </subcellularLocation>
</comment>
<evidence type="ECO:0000313" key="15">
    <source>
        <dbReference type="EMBL" id="MFD1063501.1"/>
    </source>
</evidence>
<keyword evidence="8 12" id="KW-0798">TonB box</keyword>
<evidence type="ECO:0000256" key="10">
    <source>
        <dbReference type="ARBA" id="ARBA00023237"/>
    </source>
</evidence>
<proteinExistence type="inferred from homology"/>
<organism evidence="15 16">
    <name type="scientific">Winogradskyella litorisediminis</name>
    <dbReference type="NCBI Taxonomy" id="1156618"/>
    <lineage>
        <taxon>Bacteria</taxon>
        <taxon>Pseudomonadati</taxon>
        <taxon>Bacteroidota</taxon>
        <taxon>Flavobacteriia</taxon>
        <taxon>Flavobacteriales</taxon>
        <taxon>Flavobacteriaceae</taxon>
        <taxon>Winogradskyella</taxon>
    </lineage>
</organism>
<evidence type="ECO:0000256" key="6">
    <source>
        <dbReference type="ARBA" id="ARBA00023004"/>
    </source>
</evidence>
<keyword evidence="3 11" id="KW-1134">Transmembrane beta strand</keyword>
<keyword evidence="16" id="KW-1185">Reference proteome</keyword>
<evidence type="ECO:0000256" key="5">
    <source>
        <dbReference type="ARBA" id="ARBA00022692"/>
    </source>
</evidence>
<evidence type="ECO:0000256" key="8">
    <source>
        <dbReference type="ARBA" id="ARBA00023077"/>
    </source>
</evidence>
<keyword evidence="9 11" id="KW-0472">Membrane</keyword>
<dbReference type="InterPro" id="IPR036942">
    <property type="entry name" value="Beta-barrel_TonB_sf"/>
</dbReference>
<dbReference type="EMBL" id="JBHTJL010000011">
    <property type="protein sequence ID" value="MFD1063501.1"/>
    <property type="molecule type" value="Genomic_DNA"/>
</dbReference>
<dbReference type="Pfam" id="PF00593">
    <property type="entry name" value="TonB_dep_Rec_b-barrel"/>
    <property type="match status" value="1"/>
</dbReference>
<dbReference type="InterPro" id="IPR000531">
    <property type="entry name" value="Beta-barrel_TonB"/>
</dbReference>
<dbReference type="PANTHER" id="PTHR32552:SF81">
    <property type="entry name" value="TONB-DEPENDENT OUTER MEMBRANE RECEPTOR"/>
    <property type="match status" value="1"/>
</dbReference>
<gene>
    <name evidence="15" type="ORF">ACFQ1Q_09610</name>
</gene>
<keyword evidence="4" id="KW-0410">Iron transport</keyword>
<keyword evidence="10 11" id="KW-0998">Cell outer membrane</keyword>
<evidence type="ECO:0000256" key="11">
    <source>
        <dbReference type="PROSITE-ProRule" id="PRU01360"/>
    </source>
</evidence>
<evidence type="ECO:0000259" key="14">
    <source>
        <dbReference type="Pfam" id="PF07715"/>
    </source>
</evidence>
<comment type="similarity">
    <text evidence="11 12">Belongs to the TonB-dependent receptor family.</text>
</comment>
<dbReference type="Gene3D" id="2.40.170.20">
    <property type="entry name" value="TonB-dependent receptor, beta-barrel domain"/>
    <property type="match status" value="1"/>
</dbReference>
<dbReference type="InterPro" id="IPR039426">
    <property type="entry name" value="TonB-dep_rcpt-like"/>
</dbReference>
<protein>
    <submittedName>
        <fullName evidence="15">TonB-dependent receptor domain-containing protein</fullName>
    </submittedName>
</protein>
<dbReference type="SUPFAM" id="SSF56935">
    <property type="entry name" value="Porins"/>
    <property type="match status" value="1"/>
</dbReference>
<sequence length="769" mass="86518">MLTKTYKIIILKKYLSLLIFLFSASIFAQIKGKVIDVVTGATLSNVEIFSDNNLITFTNDLGVFNLETIGTFTFKRLGYNTLRFKVKSKDFQIIQLHSKASELNEVVIDANHIPKELKESVSTVSIISQKDIERGNSINISEAVNRSPGVFMQSGALNTNRLTIRGIGSRNLFDTSKIRAYFKDIPLTNGSGETNIEDFELNAISQIKITKGATSSAFGAGLGGTILLNPTNAYLNTTSINTEFTIGSFDLYKSTLNFNHGDSKNSFRGIYSNTTADGFRDNNNYNRQTVTLTTNHFINSKNELTFLGSFVDFKAFIPSSINQDDFENNPEIAAFTWRQSQGFEDSQRGIFGVTWDHVFNSKLKYITSVFTSFRNGFEPRPFNILDEKTLAYGFRSRLLGETKFLKKSVQYTVGGEYFKDNYQSQTFQNLYQDFPAGTGSVQGNQLSDFEENRQYFNLFFEINFDVSDKTLLVAGLNYNQTQYNLDDNFPVSTNNLNQSGSFKFDGIWSPKIGVSHQLSDQLSIYGNISQGFSPISLQETLLPSGQINNDLEPETGWNYEIGSRGSIFKNKLQYNLAVYRLDVRNLLVARRTAQDQFVGVNAGQTLHDGIELSLNASLINETNFSVNSFFNLSINDYKFEEFIDGDNNFSGNDLTGVPSEVLNAGLDFSSKIGFFGNINFQHVGEQPITDSNNLYSENYNLTNFKIGYQKTFSDKIQLSIFYGLNNVFDEKYASQILINTQGFGGSQPRYFYPGNPVNYYAGLNFNYSF</sequence>
<dbReference type="Pfam" id="PF07715">
    <property type="entry name" value="Plug"/>
    <property type="match status" value="1"/>
</dbReference>
<keyword evidence="5 11" id="KW-0812">Transmembrane</keyword>
<evidence type="ECO:0000256" key="12">
    <source>
        <dbReference type="RuleBase" id="RU003357"/>
    </source>
</evidence>
<dbReference type="InterPro" id="IPR012910">
    <property type="entry name" value="Plug_dom"/>
</dbReference>